<dbReference type="RefSeq" id="WP_016308812.1">
    <property type="nucleotide sequence ID" value="NZ_KE159646.1"/>
</dbReference>
<dbReference type="eggNOG" id="ENOG5031U4R">
    <property type="taxonomic scope" value="Bacteria"/>
</dbReference>
<reference evidence="2 3" key="1">
    <citation type="submission" date="2013-04" db="EMBL/GenBank/DDBJ databases">
        <title>The Genome Sequence of Enterorhabdus caecimuris B7.</title>
        <authorList>
            <consortium name="The Broad Institute Genomics Platform"/>
            <consortium name="The Broad Institute Genome Sequencing Center for Infectious Disease"/>
            <person name="Earl A."/>
            <person name="Xavier R."/>
            <person name="Elson C."/>
            <person name="Duck W."/>
            <person name="Walker B."/>
            <person name="Young S."/>
            <person name="Zeng Q."/>
            <person name="Gargeya S."/>
            <person name="Fitzgerald M."/>
            <person name="Haas B."/>
            <person name="Abouelleil A."/>
            <person name="Allen A.W."/>
            <person name="Alvarado L."/>
            <person name="Arachchi H.M."/>
            <person name="Berlin A.M."/>
            <person name="Chapman S.B."/>
            <person name="Gainer-Dewar J."/>
            <person name="Goldberg J."/>
            <person name="Griggs A."/>
            <person name="Gujja S."/>
            <person name="Hansen M."/>
            <person name="Howarth C."/>
            <person name="Imamovic A."/>
            <person name="Ireland A."/>
            <person name="Larimer J."/>
            <person name="McCowan C."/>
            <person name="Murphy C."/>
            <person name="Pearson M."/>
            <person name="Poon T.W."/>
            <person name="Priest M."/>
            <person name="Roberts A."/>
            <person name="Saif S."/>
            <person name="Shea T."/>
            <person name="Sisk P."/>
            <person name="Sykes S."/>
            <person name="Wortman J."/>
            <person name="Nusbaum C."/>
            <person name="Birren B."/>
        </authorList>
    </citation>
    <scope>NUCLEOTIDE SEQUENCE [LARGE SCALE GENOMIC DNA]</scope>
    <source>
        <strain evidence="2 3">B7</strain>
    </source>
</reference>
<dbReference type="OrthoDB" id="2083181at2"/>
<keyword evidence="3" id="KW-1185">Reference proteome</keyword>
<dbReference type="AlphaFoldDB" id="R9L1X3"/>
<dbReference type="PATRIC" id="fig|1235794.3.peg.567"/>
<comment type="caution">
    <text evidence="2">The sequence shown here is derived from an EMBL/GenBank/DDBJ whole genome shotgun (WGS) entry which is preliminary data.</text>
</comment>
<dbReference type="Pfam" id="PF12957">
    <property type="entry name" value="DUF3846"/>
    <property type="match status" value="1"/>
</dbReference>
<accession>R9L1X3</accession>
<evidence type="ECO:0000259" key="1">
    <source>
        <dbReference type="Pfam" id="PF12957"/>
    </source>
</evidence>
<feature type="domain" description="DUF3846" evidence="1">
    <location>
        <begin position="1"/>
        <end position="119"/>
    </location>
</feature>
<gene>
    <name evidence="2" type="ORF">C811_00584</name>
</gene>
<dbReference type="Proteomes" id="UP000014204">
    <property type="component" value="Unassembled WGS sequence"/>
</dbReference>
<dbReference type="HOGENOM" id="CLU_1795211_0_0_11"/>
<dbReference type="InterPro" id="IPR024559">
    <property type="entry name" value="DUF3846"/>
</dbReference>
<dbReference type="GeneID" id="82190190"/>
<protein>
    <recommendedName>
        <fullName evidence="1">DUF3846 domain-containing protein</fullName>
    </recommendedName>
</protein>
<evidence type="ECO:0000313" key="3">
    <source>
        <dbReference type="Proteomes" id="UP000014204"/>
    </source>
</evidence>
<evidence type="ECO:0000313" key="2">
    <source>
        <dbReference type="EMBL" id="EOS52548.1"/>
    </source>
</evidence>
<name>R9L1X3_9ACTN</name>
<dbReference type="EMBL" id="ASSY01000005">
    <property type="protein sequence ID" value="EOS52548.1"/>
    <property type="molecule type" value="Genomic_DNA"/>
</dbReference>
<sequence length="144" mass="15911">MRAVLIPVSEEPREVEIDGLADLQALVGGRIEPVGWIFDNCPVMYVNDEGKMNGMLPNRAVFVPEDRVGSRKWDGGTWAAGEVIDILFGPIVAVGFDPLTGEDRDISDEEIQRVKERFSGSVAADNSGAAEYLRMYQRVVNLEK</sequence>
<organism evidence="2 3">
    <name type="scientific">Adlercreutzia caecimuris B7</name>
    <dbReference type="NCBI Taxonomy" id="1235794"/>
    <lineage>
        <taxon>Bacteria</taxon>
        <taxon>Bacillati</taxon>
        <taxon>Actinomycetota</taxon>
        <taxon>Coriobacteriia</taxon>
        <taxon>Eggerthellales</taxon>
        <taxon>Eggerthellaceae</taxon>
        <taxon>Adlercreutzia</taxon>
    </lineage>
</organism>
<proteinExistence type="predicted"/>